<feature type="transmembrane region" description="Helical" evidence="1">
    <location>
        <begin position="185"/>
        <end position="204"/>
    </location>
</feature>
<feature type="transmembrane region" description="Helical" evidence="1">
    <location>
        <begin position="73"/>
        <end position="91"/>
    </location>
</feature>
<evidence type="ECO:0000313" key="3">
    <source>
        <dbReference type="Proteomes" id="UP000019438"/>
    </source>
</evidence>
<dbReference type="EMBL" id="CP003181">
    <property type="protein sequence ID" value="AHJ62877.1"/>
    <property type="molecule type" value="Genomic_DNA"/>
</dbReference>
<gene>
    <name evidence="2" type="ORF">GbCGDNIH3_1039</name>
</gene>
<dbReference type="KEGG" id="gbc:GbCGDNIH3_1039"/>
<dbReference type="InterPro" id="IPR005325">
    <property type="entry name" value="DUF308_memb"/>
</dbReference>
<feature type="transmembrane region" description="Helical" evidence="1">
    <location>
        <begin position="153"/>
        <end position="173"/>
    </location>
</feature>
<dbReference type="PANTHER" id="PTHR34989">
    <property type="entry name" value="PROTEIN HDED"/>
    <property type="match status" value="1"/>
</dbReference>
<accession>A0AAN0RDQ6</accession>
<name>A0AAN0RDQ6_9PROT</name>
<dbReference type="AlphaFoldDB" id="A0AAN0RDQ6"/>
<keyword evidence="1" id="KW-0472">Membrane</keyword>
<proteinExistence type="predicted"/>
<keyword evidence="1" id="KW-0812">Transmembrane</keyword>
<evidence type="ECO:0000256" key="1">
    <source>
        <dbReference type="SAM" id="Phobius"/>
    </source>
</evidence>
<feature type="transmembrane region" description="Helical" evidence="1">
    <location>
        <begin position="210"/>
        <end position="233"/>
    </location>
</feature>
<dbReference type="PANTHER" id="PTHR34989:SF1">
    <property type="entry name" value="PROTEIN HDED"/>
    <property type="match status" value="1"/>
</dbReference>
<dbReference type="Pfam" id="PF03729">
    <property type="entry name" value="DUF308"/>
    <property type="match status" value="1"/>
</dbReference>
<feature type="transmembrane region" description="Helical" evidence="1">
    <location>
        <begin position="127"/>
        <end position="147"/>
    </location>
</feature>
<reference evidence="3" key="1">
    <citation type="submission" date="2012-06" db="EMBL/GenBank/DDBJ databases">
        <title>Genome analysis of multiple Granulibacter bethesdensis isolates demonstrates substantial genome diversity.</title>
        <authorList>
            <person name="Greenberg D.E."/>
            <person name="Porcella S.F."/>
            <person name="Zarember K."/>
            <person name="Zelazny A.M."/>
            <person name="Bruno D."/>
            <person name="Martens C."/>
            <person name="Barbian K.D."/>
            <person name="Jaske E."/>
            <person name="Holland S.M."/>
        </authorList>
    </citation>
    <scope>NUCLEOTIDE SEQUENCE [LARGE SCALE GENOMIC DNA]</scope>
    <source>
        <strain evidence="3">CGDNIH3</strain>
    </source>
</reference>
<sequence>MLKYVRCWHDALHQAWAMQRERKLYRIKLCRCRRINAILHKTFRSILSMSGSFPPSPSSGPVFSGLSRAGSGILTLEGILLLILGIGALLVPVLAGIFTAGMIGWLLFIIGVMGMISTLASRPHLHLAGGLLSSLAAILVGLVVVLFPAGMAVALSWLIAAWLMMDGVSSIMIATTARQINAGRWWWLVISGIVDWVLALMIAFSSAITGIALVGTLIGIDLLIGGIAMLGLAHNLRSVTR</sequence>
<feature type="transmembrane region" description="Helical" evidence="1">
    <location>
        <begin position="97"/>
        <end position="120"/>
    </location>
</feature>
<dbReference type="GO" id="GO:0005886">
    <property type="term" value="C:plasma membrane"/>
    <property type="evidence" value="ECO:0007669"/>
    <property type="project" value="TreeGrafter"/>
</dbReference>
<dbReference type="InterPro" id="IPR052712">
    <property type="entry name" value="Acid_resist_chaperone_HdeD"/>
</dbReference>
<evidence type="ECO:0000313" key="2">
    <source>
        <dbReference type="EMBL" id="AHJ62877.1"/>
    </source>
</evidence>
<keyword evidence="1" id="KW-1133">Transmembrane helix</keyword>
<organism evidence="2 3">
    <name type="scientific">Granulibacter bethesdensis</name>
    <dbReference type="NCBI Taxonomy" id="364410"/>
    <lineage>
        <taxon>Bacteria</taxon>
        <taxon>Pseudomonadati</taxon>
        <taxon>Pseudomonadota</taxon>
        <taxon>Alphaproteobacteria</taxon>
        <taxon>Acetobacterales</taxon>
        <taxon>Acetobacteraceae</taxon>
        <taxon>Granulibacter</taxon>
    </lineage>
</organism>
<dbReference type="Proteomes" id="UP000019438">
    <property type="component" value="Chromosome"/>
</dbReference>
<protein>
    <submittedName>
        <fullName evidence="2">HdeD protein</fullName>
    </submittedName>
</protein>